<evidence type="ECO:0000256" key="5">
    <source>
        <dbReference type="ARBA" id="ARBA00023157"/>
    </source>
</evidence>
<dbReference type="PANTHER" id="PTHR33109">
    <property type="entry name" value="EPIDERMAL PATTERNING FACTOR-LIKE PROTEIN 4"/>
    <property type="match status" value="1"/>
</dbReference>
<comment type="subcellular location">
    <subcellularLocation>
        <location evidence="1 6">Secreted</location>
    </subcellularLocation>
</comment>
<evidence type="ECO:0000313" key="8">
    <source>
        <dbReference type="EMBL" id="ONK80959.1"/>
    </source>
</evidence>
<dbReference type="Proteomes" id="UP000243459">
    <property type="component" value="Chromosome 1"/>
</dbReference>
<sequence>MMRRDGSVQKRVWLFLIVSWEIMIWVSLAQARPWTQVQEANSTTTKDRGIRIDDNVERLKEMARVGSRPPNCEHKCWGCEPCMAIQVPTTTDQLSPQYANYEPEGWKCKCGSTFYNP</sequence>
<keyword evidence="4" id="KW-0732">Signal</keyword>
<organism evidence="8 9">
    <name type="scientific">Asparagus officinalis</name>
    <name type="common">Garden asparagus</name>
    <dbReference type="NCBI Taxonomy" id="4686"/>
    <lineage>
        <taxon>Eukaryota</taxon>
        <taxon>Viridiplantae</taxon>
        <taxon>Streptophyta</taxon>
        <taxon>Embryophyta</taxon>
        <taxon>Tracheophyta</taxon>
        <taxon>Spermatophyta</taxon>
        <taxon>Magnoliopsida</taxon>
        <taxon>Liliopsida</taxon>
        <taxon>Asparagales</taxon>
        <taxon>Asparagaceae</taxon>
        <taxon>Asparagoideae</taxon>
        <taxon>Asparagus</taxon>
    </lineage>
</organism>
<comment type="similarity">
    <text evidence="2 6">Belongs to the plant cysteine rich small secretory peptide family. Epidermal patterning factor subfamily.</text>
</comment>
<evidence type="ECO:0000256" key="7">
    <source>
        <dbReference type="SAM" id="Phobius"/>
    </source>
</evidence>
<dbReference type="AlphaFoldDB" id="A0A5P1FV73"/>
<comment type="function">
    <text evidence="6">Controls stomatal patterning.</text>
</comment>
<evidence type="ECO:0000256" key="3">
    <source>
        <dbReference type="ARBA" id="ARBA00022525"/>
    </source>
</evidence>
<evidence type="ECO:0000256" key="4">
    <source>
        <dbReference type="ARBA" id="ARBA00022729"/>
    </source>
</evidence>
<proteinExistence type="inferred from homology"/>
<keyword evidence="3 6" id="KW-0964">Secreted</keyword>
<feature type="transmembrane region" description="Helical" evidence="7">
    <location>
        <begin position="12"/>
        <end position="31"/>
    </location>
</feature>
<evidence type="ECO:0000313" key="9">
    <source>
        <dbReference type="Proteomes" id="UP000243459"/>
    </source>
</evidence>
<keyword evidence="9" id="KW-1185">Reference proteome</keyword>
<name>A0A5P1FV73_ASPOF</name>
<dbReference type="PANTHER" id="PTHR33109:SF74">
    <property type="entry name" value="EPIDERMAL PATTERNING FACTOR-LIKE PROTEIN"/>
    <property type="match status" value="1"/>
</dbReference>
<keyword evidence="7" id="KW-0812">Transmembrane</keyword>
<keyword evidence="7" id="KW-0472">Membrane</keyword>
<reference evidence="9" key="1">
    <citation type="journal article" date="2017" name="Nat. Commun.">
        <title>The asparagus genome sheds light on the origin and evolution of a young Y chromosome.</title>
        <authorList>
            <person name="Harkess A."/>
            <person name="Zhou J."/>
            <person name="Xu C."/>
            <person name="Bowers J.E."/>
            <person name="Van der Hulst R."/>
            <person name="Ayyampalayam S."/>
            <person name="Mercati F."/>
            <person name="Riccardi P."/>
            <person name="McKain M.R."/>
            <person name="Kakrana A."/>
            <person name="Tang H."/>
            <person name="Ray J."/>
            <person name="Groenendijk J."/>
            <person name="Arikit S."/>
            <person name="Mathioni S.M."/>
            <person name="Nakano M."/>
            <person name="Shan H."/>
            <person name="Telgmann-Rauber A."/>
            <person name="Kanno A."/>
            <person name="Yue Z."/>
            <person name="Chen H."/>
            <person name="Li W."/>
            <person name="Chen Y."/>
            <person name="Xu X."/>
            <person name="Zhang Y."/>
            <person name="Luo S."/>
            <person name="Chen H."/>
            <person name="Gao J."/>
            <person name="Mao Z."/>
            <person name="Pires J.C."/>
            <person name="Luo M."/>
            <person name="Kudrna D."/>
            <person name="Wing R.A."/>
            <person name="Meyers B.C."/>
            <person name="Yi K."/>
            <person name="Kong H."/>
            <person name="Lavrijsen P."/>
            <person name="Sunseri F."/>
            <person name="Falavigna A."/>
            <person name="Ye Y."/>
            <person name="Leebens-Mack J.H."/>
            <person name="Chen G."/>
        </authorList>
    </citation>
    <scope>NUCLEOTIDE SEQUENCE [LARGE SCALE GENOMIC DNA]</scope>
    <source>
        <strain evidence="9">cv. DH0086</strain>
    </source>
</reference>
<gene>
    <name evidence="8" type="ORF">A4U43_C01F23720</name>
</gene>
<dbReference type="Gramene" id="ONK80959">
    <property type="protein sequence ID" value="ONK80959"/>
    <property type="gene ID" value="A4U43_C01F23720"/>
</dbReference>
<dbReference type="OrthoDB" id="1843021at2759"/>
<dbReference type="GO" id="GO:0005576">
    <property type="term" value="C:extracellular region"/>
    <property type="evidence" value="ECO:0007669"/>
    <property type="project" value="UniProtKB-SubCell"/>
</dbReference>
<evidence type="ECO:0000256" key="2">
    <source>
        <dbReference type="ARBA" id="ARBA00008127"/>
    </source>
</evidence>
<keyword evidence="6" id="KW-0217">Developmental protein</keyword>
<dbReference type="InterPro" id="IPR039455">
    <property type="entry name" value="EPFL"/>
</dbReference>
<dbReference type="GO" id="GO:0010052">
    <property type="term" value="P:guard cell differentiation"/>
    <property type="evidence" value="ECO:0007669"/>
    <property type="project" value="UniProtKB-UniRule"/>
</dbReference>
<dbReference type="EMBL" id="CM007381">
    <property type="protein sequence ID" value="ONK80959.1"/>
    <property type="molecule type" value="Genomic_DNA"/>
</dbReference>
<keyword evidence="5" id="KW-1015">Disulfide bond</keyword>
<dbReference type="OMA" id="PTLIVYA"/>
<protein>
    <recommendedName>
        <fullName evidence="6">Epidermal patterning factor-like protein</fullName>
    </recommendedName>
</protein>
<accession>A0A5P1FV73</accession>
<keyword evidence="7" id="KW-1133">Transmembrane helix</keyword>
<evidence type="ECO:0000256" key="1">
    <source>
        <dbReference type="ARBA" id="ARBA00004613"/>
    </source>
</evidence>
<evidence type="ECO:0000256" key="6">
    <source>
        <dbReference type="RuleBase" id="RU367102"/>
    </source>
</evidence>
<dbReference type="Pfam" id="PF17181">
    <property type="entry name" value="EPF"/>
    <property type="match status" value="1"/>
</dbReference>